<dbReference type="AlphaFoldDB" id="A0A0D2NSZ1"/>
<dbReference type="Proteomes" id="UP000054270">
    <property type="component" value="Unassembled WGS sequence"/>
</dbReference>
<feature type="non-terminal residue" evidence="2">
    <location>
        <position position="1"/>
    </location>
</feature>
<dbReference type="EMBL" id="KN817575">
    <property type="protein sequence ID" value="KJA19681.1"/>
    <property type="molecule type" value="Genomic_DNA"/>
</dbReference>
<organism evidence="2 3">
    <name type="scientific">Hypholoma sublateritium (strain FD-334 SS-4)</name>
    <dbReference type="NCBI Taxonomy" id="945553"/>
    <lineage>
        <taxon>Eukaryota</taxon>
        <taxon>Fungi</taxon>
        <taxon>Dikarya</taxon>
        <taxon>Basidiomycota</taxon>
        <taxon>Agaricomycotina</taxon>
        <taxon>Agaricomycetes</taxon>
        <taxon>Agaricomycetidae</taxon>
        <taxon>Agaricales</taxon>
        <taxon>Agaricineae</taxon>
        <taxon>Strophariaceae</taxon>
        <taxon>Hypholoma</taxon>
    </lineage>
</organism>
<name>A0A0D2NSZ1_HYPSF</name>
<reference evidence="3" key="1">
    <citation type="submission" date="2014-04" db="EMBL/GenBank/DDBJ databases">
        <title>Evolutionary Origins and Diversification of the Mycorrhizal Mutualists.</title>
        <authorList>
            <consortium name="DOE Joint Genome Institute"/>
            <consortium name="Mycorrhizal Genomics Consortium"/>
            <person name="Kohler A."/>
            <person name="Kuo A."/>
            <person name="Nagy L.G."/>
            <person name="Floudas D."/>
            <person name="Copeland A."/>
            <person name="Barry K.W."/>
            <person name="Cichocki N."/>
            <person name="Veneault-Fourrey C."/>
            <person name="LaButti K."/>
            <person name="Lindquist E.A."/>
            <person name="Lipzen A."/>
            <person name="Lundell T."/>
            <person name="Morin E."/>
            <person name="Murat C."/>
            <person name="Riley R."/>
            <person name="Ohm R."/>
            <person name="Sun H."/>
            <person name="Tunlid A."/>
            <person name="Henrissat B."/>
            <person name="Grigoriev I.V."/>
            <person name="Hibbett D.S."/>
            <person name="Martin F."/>
        </authorList>
    </citation>
    <scope>NUCLEOTIDE SEQUENCE [LARGE SCALE GENOMIC DNA]</scope>
    <source>
        <strain evidence="3">FD-334 SS-4</strain>
    </source>
</reference>
<sequence>RCDEIGLDGSKKPQGHHCRTYTNAMKMRSALTYGFGRIYERGNVAWHCSDGKEYKGNPSISTQVSRYMLALKRRKHASGELAMSSRAITANHIRQIFEFNNQPEMLTPVPFQQTSRNSQKSLDDWGG</sequence>
<protein>
    <submittedName>
        <fullName evidence="2">Uncharacterized protein</fullName>
    </submittedName>
</protein>
<evidence type="ECO:0000313" key="2">
    <source>
        <dbReference type="EMBL" id="KJA19681.1"/>
    </source>
</evidence>
<evidence type="ECO:0000313" key="3">
    <source>
        <dbReference type="Proteomes" id="UP000054270"/>
    </source>
</evidence>
<feature type="region of interest" description="Disordered" evidence="1">
    <location>
        <begin position="107"/>
        <end position="127"/>
    </location>
</feature>
<feature type="non-terminal residue" evidence="2">
    <location>
        <position position="127"/>
    </location>
</feature>
<gene>
    <name evidence="2" type="ORF">HYPSUDRAFT_120163</name>
</gene>
<proteinExistence type="predicted"/>
<dbReference type="OrthoDB" id="3163890at2759"/>
<feature type="compositionally biased region" description="Polar residues" evidence="1">
    <location>
        <begin position="107"/>
        <end position="120"/>
    </location>
</feature>
<evidence type="ECO:0000256" key="1">
    <source>
        <dbReference type="SAM" id="MobiDB-lite"/>
    </source>
</evidence>
<keyword evidence="3" id="KW-1185">Reference proteome</keyword>
<accession>A0A0D2NSZ1</accession>
<dbReference type="STRING" id="945553.A0A0D2NSZ1"/>